<comment type="caution">
    <text evidence="2">The sequence shown here is derived from an EMBL/GenBank/DDBJ whole genome shotgun (WGS) entry which is preliminary data.</text>
</comment>
<evidence type="ECO:0000313" key="2">
    <source>
        <dbReference type="EMBL" id="KAJ1083751.1"/>
    </source>
</evidence>
<protein>
    <submittedName>
        <fullName evidence="2">Uncharacterized protein</fullName>
    </submittedName>
</protein>
<dbReference type="Proteomes" id="UP001066276">
    <property type="component" value="Chromosome 12"/>
</dbReference>
<accession>A0AAV7KW92</accession>
<evidence type="ECO:0000313" key="3">
    <source>
        <dbReference type="Proteomes" id="UP001066276"/>
    </source>
</evidence>
<keyword evidence="1" id="KW-0812">Transmembrane</keyword>
<sequence>MSFSLSLSALREPGQGVETNFLVKTPRFSVSRIGSWAEAACLFHRGKRYLTLCCLRGPRFSAAFNIFMKKLGKEAQARSKYYSAISVGGSLFMIPVKLRVRASSRDPPLAQKQKYFCCIGEDEEALQKAVISNSAVPNKGGSGGSLRFCNSGHSGQLTVVPEADRCCCGRGSFINGINVLIVTPLGVTLFFFFWLYTSATPYVQ</sequence>
<gene>
    <name evidence="2" type="ORF">NDU88_003906</name>
</gene>
<dbReference type="AlphaFoldDB" id="A0AAV7KW92"/>
<keyword evidence="1" id="KW-0472">Membrane</keyword>
<keyword evidence="3" id="KW-1185">Reference proteome</keyword>
<organism evidence="2 3">
    <name type="scientific">Pleurodeles waltl</name>
    <name type="common">Iberian ribbed newt</name>
    <dbReference type="NCBI Taxonomy" id="8319"/>
    <lineage>
        <taxon>Eukaryota</taxon>
        <taxon>Metazoa</taxon>
        <taxon>Chordata</taxon>
        <taxon>Craniata</taxon>
        <taxon>Vertebrata</taxon>
        <taxon>Euteleostomi</taxon>
        <taxon>Amphibia</taxon>
        <taxon>Batrachia</taxon>
        <taxon>Caudata</taxon>
        <taxon>Salamandroidea</taxon>
        <taxon>Salamandridae</taxon>
        <taxon>Pleurodelinae</taxon>
        <taxon>Pleurodeles</taxon>
    </lineage>
</organism>
<dbReference type="EMBL" id="JANPWB010000016">
    <property type="protein sequence ID" value="KAJ1083751.1"/>
    <property type="molecule type" value="Genomic_DNA"/>
</dbReference>
<reference evidence="2" key="1">
    <citation type="journal article" date="2022" name="bioRxiv">
        <title>Sequencing and chromosome-scale assembly of the giantPleurodeles waltlgenome.</title>
        <authorList>
            <person name="Brown T."/>
            <person name="Elewa A."/>
            <person name="Iarovenko S."/>
            <person name="Subramanian E."/>
            <person name="Araus A.J."/>
            <person name="Petzold A."/>
            <person name="Susuki M."/>
            <person name="Suzuki K.-i.T."/>
            <person name="Hayashi T."/>
            <person name="Toyoda A."/>
            <person name="Oliveira C."/>
            <person name="Osipova E."/>
            <person name="Leigh N.D."/>
            <person name="Simon A."/>
            <person name="Yun M.H."/>
        </authorList>
    </citation>
    <scope>NUCLEOTIDE SEQUENCE</scope>
    <source>
        <strain evidence="2">20211129_DDA</strain>
        <tissue evidence="2">Liver</tissue>
    </source>
</reference>
<proteinExistence type="predicted"/>
<evidence type="ECO:0000256" key="1">
    <source>
        <dbReference type="SAM" id="Phobius"/>
    </source>
</evidence>
<keyword evidence="1" id="KW-1133">Transmembrane helix</keyword>
<name>A0AAV7KW92_PLEWA</name>
<feature type="transmembrane region" description="Helical" evidence="1">
    <location>
        <begin position="173"/>
        <end position="196"/>
    </location>
</feature>